<dbReference type="KEGG" id="dwu:DVJ83_04485"/>
<organism evidence="2 3">
    <name type="scientific">Deinococcus wulumuqiensis</name>
    <dbReference type="NCBI Taxonomy" id="980427"/>
    <lineage>
        <taxon>Bacteria</taxon>
        <taxon>Thermotogati</taxon>
        <taxon>Deinococcota</taxon>
        <taxon>Deinococci</taxon>
        <taxon>Deinococcales</taxon>
        <taxon>Deinococcaceae</taxon>
        <taxon>Deinococcus</taxon>
    </lineage>
</organism>
<sequence>MTNRYGDEPLGKSVEEIERESGNLVNSPVEGETMRQRETAEALVVPAIPNANQTGTPAVAVNPGALVDTGSGADDGRAQSVSDGETENG</sequence>
<dbReference type="Proteomes" id="UP000253744">
    <property type="component" value="Chromosome"/>
</dbReference>
<evidence type="ECO:0000313" key="2">
    <source>
        <dbReference type="EMBL" id="AXG98545.1"/>
    </source>
</evidence>
<dbReference type="AlphaFoldDB" id="A0A345IFS3"/>
<name>A0A345IFS3_9DEIO</name>
<dbReference type="STRING" id="1288484.GCA_000348665_01525"/>
<gene>
    <name evidence="2" type="ORF">DVJ83_04485</name>
</gene>
<dbReference type="RefSeq" id="WP_114671543.1">
    <property type="nucleotide sequence ID" value="NZ_CALTYN010000297.1"/>
</dbReference>
<accession>A0A345IFS3</accession>
<feature type="region of interest" description="Disordered" evidence="1">
    <location>
        <begin position="51"/>
        <end position="89"/>
    </location>
</feature>
<reference evidence="2 3" key="1">
    <citation type="submission" date="2018-07" db="EMBL/GenBank/DDBJ databases">
        <title>Complete Genome and Methylome Analysis of Deinococcus wulumuqiensis NEB 479.</title>
        <authorList>
            <person name="Fomenkov A."/>
            <person name="Luyten Y."/>
            <person name="Vincze T."/>
            <person name="Anton B.P."/>
            <person name="Clark T."/>
            <person name="Roberts R.J."/>
            <person name="Morgan R.D."/>
        </authorList>
    </citation>
    <scope>NUCLEOTIDE SEQUENCE [LARGE SCALE GENOMIC DNA]</scope>
    <source>
        <strain evidence="2 3">NEB 479</strain>
    </source>
</reference>
<proteinExistence type="predicted"/>
<feature type="compositionally biased region" description="Basic and acidic residues" evidence="1">
    <location>
        <begin position="1"/>
        <end position="21"/>
    </location>
</feature>
<dbReference type="EMBL" id="CP031158">
    <property type="protein sequence ID" value="AXG98545.1"/>
    <property type="molecule type" value="Genomic_DNA"/>
</dbReference>
<evidence type="ECO:0000313" key="3">
    <source>
        <dbReference type="Proteomes" id="UP000253744"/>
    </source>
</evidence>
<protein>
    <submittedName>
        <fullName evidence="2">Uncharacterized protein</fullName>
    </submittedName>
</protein>
<feature type="region of interest" description="Disordered" evidence="1">
    <location>
        <begin position="1"/>
        <end position="36"/>
    </location>
</feature>
<evidence type="ECO:0000256" key="1">
    <source>
        <dbReference type="SAM" id="MobiDB-lite"/>
    </source>
</evidence>